<evidence type="ECO:0000313" key="2">
    <source>
        <dbReference type="Proteomes" id="UP000317557"/>
    </source>
</evidence>
<dbReference type="Proteomes" id="UP000317557">
    <property type="component" value="Unassembled WGS sequence"/>
</dbReference>
<sequence length="71" mass="8056">MKSSLNILDVVATKKAFPKHHLLDGQVGTVIEILADGFVEVEFHLKKKDDPTLIPLHEKELIKLHFELKQA</sequence>
<dbReference type="Pfam" id="PF16277">
    <property type="entry name" value="DUF4926"/>
    <property type="match status" value="1"/>
</dbReference>
<organism evidence="1 2">
    <name type="scientific">Gracilimonas mengyeensis</name>
    <dbReference type="NCBI Taxonomy" id="1302730"/>
    <lineage>
        <taxon>Bacteria</taxon>
        <taxon>Pseudomonadati</taxon>
        <taxon>Balneolota</taxon>
        <taxon>Balneolia</taxon>
        <taxon>Balneolales</taxon>
        <taxon>Balneolaceae</taxon>
        <taxon>Gracilimonas</taxon>
    </lineage>
</organism>
<name>A0A521D500_9BACT</name>
<dbReference type="AlphaFoldDB" id="A0A521D500"/>
<dbReference type="RefSeq" id="WP_142454366.1">
    <property type="nucleotide sequence ID" value="NZ_FXTP01000007.1"/>
</dbReference>
<dbReference type="InterPro" id="IPR032568">
    <property type="entry name" value="DUF4926"/>
</dbReference>
<dbReference type="EMBL" id="FXTP01000007">
    <property type="protein sequence ID" value="SMO66783.1"/>
    <property type="molecule type" value="Genomic_DNA"/>
</dbReference>
<gene>
    <name evidence="1" type="ORF">SAMN06265219_107123</name>
</gene>
<evidence type="ECO:0000313" key="1">
    <source>
        <dbReference type="EMBL" id="SMO66783.1"/>
    </source>
</evidence>
<accession>A0A521D500</accession>
<reference evidence="1 2" key="1">
    <citation type="submission" date="2017-05" db="EMBL/GenBank/DDBJ databases">
        <authorList>
            <person name="Varghese N."/>
            <person name="Submissions S."/>
        </authorList>
    </citation>
    <scope>NUCLEOTIDE SEQUENCE [LARGE SCALE GENOMIC DNA]</scope>
    <source>
        <strain evidence="1 2">DSM 21985</strain>
    </source>
</reference>
<protein>
    <recommendedName>
        <fullName evidence="3">DUF4926 domain-containing protein</fullName>
    </recommendedName>
</protein>
<keyword evidence="2" id="KW-1185">Reference proteome</keyword>
<proteinExistence type="predicted"/>
<dbReference type="OrthoDB" id="983005at2"/>
<evidence type="ECO:0008006" key="3">
    <source>
        <dbReference type="Google" id="ProtNLM"/>
    </source>
</evidence>